<dbReference type="SUPFAM" id="SSF53822">
    <property type="entry name" value="Periplasmic binding protein-like I"/>
    <property type="match status" value="1"/>
</dbReference>
<feature type="chain" id="PRO_5045156063" evidence="3">
    <location>
        <begin position="24"/>
        <end position="393"/>
    </location>
</feature>
<dbReference type="InterPro" id="IPR028082">
    <property type="entry name" value="Peripla_BP_I"/>
</dbReference>
<dbReference type="Pfam" id="PF13458">
    <property type="entry name" value="Peripla_BP_6"/>
    <property type="match status" value="1"/>
</dbReference>
<reference evidence="5 6" key="1">
    <citation type="submission" date="2021-02" db="EMBL/GenBank/DDBJ databases">
        <title>Complete genome of Desulfoluna sp. strain ASN36.</title>
        <authorList>
            <person name="Takahashi A."/>
            <person name="Kojima H."/>
            <person name="Fukui M."/>
        </authorList>
    </citation>
    <scope>NUCLEOTIDE SEQUENCE [LARGE SCALE GENOMIC DNA]</scope>
    <source>
        <strain evidence="5 6">ASN36</strain>
    </source>
</reference>
<name>A0ABM7PE87_9BACT</name>
<organism evidence="5 6">
    <name type="scientific">Desulfoluna limicola</name>
    <dbReference type="NCBI Taxonomy" id="2810562"/>
    <lineage>
        <taxon>Bacteria</taxon>
        <taxon>Pseudomonadati</taxon>
        <taxon>Thermodesulfobacteriota</taxon>
        <taxon>Desulfobacteria</taxon>
        <taxon>Desulfobacterales</taxon>
        <taxon>Desulfolunaceae</taxon>
        <taxon>Desulfoluna</taxon>
    </lineage>
</organism>
<evidence type="ECO:0000256" key="1">
    <source>
        <dbReference type="ARBA" id="ARBA00010062"/>
    </source>
</evidence>
<dbReference type="CDD" id="cd06331">
    <property type="entry name" value="PBP1_AmiC-like"/>
    <property type="match status" value="1"/>
</dbReference>
<protein>
    <submittedName>
        <fullName evidence="5">Ethanolamine utilization protein EutJ</fullName>
    </submittedName>
</protein>
<dbReference type="InterPro" id="IPR028081">
    <property type="entry name" value="Leu-bd"/>
</dbReference>
<accession>A0ABM7PE87</accession>
<dbReference type="Gene3D" id="3.40.50.2300">
    <property type="match status" value="2"/>
</dbReference>
<feature type="domain" description="Leucine-binding protein" evidence="4">
    <location>
        <begin position="34"/>
        <end position="372"/>
    </location>
</feature>
<keyword evidence="2 3" id="KW-0732">Signal</keyword>
<evidence type="ECO:0000256" key="3">
    <source>
        <dbReference type="SAM" id="SignalP"/>
    </source>
</evidence>
<dbReference type="PANTHER" id="PTHR47628:SF1">
    <property type="entry name" value="ALIPHATIC AMIDASE EXPRESSION-REGULATING PROTEIN"/>
    <property type="match status" value="1"/>
</dbReference>
<gene>
    <name evidence="5" type="ORF">DSLASN_11160</name>
</gene>
<evidence type="ECO:0000313" key="6">
    <source>
        <dbReference type="Proteomes" id="UP001320148"/>
    </source>
</evidence>
<dbReference type="Proteomes" id="UP001320148">
    <property type="component" value="Chromosome"/>
</dbReference>
<dbReference type="PANTHER" id="PTHR47628">
    <property type="match status" value="1"/>
</dbReference>
<proteinExistence type="inferred from homology"/>
<dbReference type="RefSeq" id="WP_236891729.1">
    <property type="nucleotide sequence ID" value="NZ_AP024488.1"/>
</dbReference>
<comment type="similarity">
    <text evidence="1">Belongs to the leucine-binding protein family.</text>
</comment>
<feature type="signal peptide" evidence="3">
    <location>
        <begin position="1"/>
        <end position="23"/>
    </location>
</feature>
<evidence type="ECO:0000256" key="2">
    <source>
        <dbReference type="ARBA" id="ARBA00022729"/>
    </source>
</evidence>
<keyword evidence="6" id="KW-1185">Reference proteome</keyword>
<evidence type="ECO:0000259" key="4">
    <source>
        <dbReference type="Pfam" id="PF13458"/>
    </source>
</evidence>
<evidence type="ECO:0000313" key="5">
    <source>
        <dbReference type="EMBL" id="BCS95484.1"/>
    </source>
</evidence>
<sequence>MNKNLFVLLTLLALSLAALLLHVADTPISFKGPPIKIGVVVPLSGDLAVHGNMALQGAWMAVEEINNGGILGGRKIHLEVRDSESNPAAAEALCRSLITEKNITAILAVADNASRQRMAAVTKKETIPLLYATDYDGGECDRHVFYYSEIPELSTVPMVSYLLATHGPGIFMFGQDTSWSRKIAAIATKHIHAEGGHVAGVEFTPHGAPDYSQVLQRIRESRAKALLLMPSGKDGTRFIHQFNTSPLKGVVTIAAVSFDESHLTEFSPGDLEGIHTCLHFMASLDRPETRAFVTRHKKHFPDSPYPPTHITEGSSSLMKMFASALNRAGSLDLRKAIELMPGTRVQGGNGIVTLRDDHHVNMHMVIGRFEQGKLVPVKSLGRVTPEDQCPSDT</sequence>
<dbReference type="EMBL" id="AP024488">
    <property type="protein sequence ID" value="BCS95484.1"/>
    <property type="molecule type" value="Genomic_DNA"/>
</dbReference>